<reference evidence="1 2" key="1">
    <citation type="submission" date="2017-12" db="EMBL/GenBank/DDBJ databases">
        <authorList>
            <person name="Pombert J.-F."/>
            <person name="Haag K.L."/>
            <person name="Ebert D."/>
        </authorList>
    </citation>
    <scope>NUCLEOTIDE SEQUENCE [LARGE SCALE GENOMIC DNA]</scope>
    <source>
        <strain evidence="1">IL-G-3</strain>
    </source>
</reference>
<dbReference type="OrthoDB" id="155387at2759"/>
<dbReference type="InterPro" id="IPR036397">
    <property type="entry name" value="RNaseH_sf"/>
</dbReference>
<dbReference type="VEuPathDB" id="MicrosporidiaDB:CWI38_0700p0030"/>
<dbReference type="GO" id="GO:0003676">
    <property type="term" value="F:nucleic acid binding"/>
    <property type="evidence" value="ECO:0007669"/>
    <property type="project" value="InterPro"/>
</dbReference>
<dbReference type="Proteomes" id="UP000292282">
    <property type="component" value="Unassembled WGS sequence"/>
</dbReference>
<evidence type="ECO:0000313" key="2">
    <source>
        <dbReference type="Proteomes" id="UP000292282"/>
    </source>
</evidence>
<protein>
    <submittedName>
        <fullName evidence="1">Uncharacterized protein</fullName>
    </submittedName>
</protein>
<evidence type="ECO:0000313" key="1">
    <source>
        <dbReference type="EMBL" id="TBU12602.1"/>
    </source>
</evidence>
<comment type="caution">
    <text evidence="1">The sequence shown here is derived from an EMBL/GenBank/DDBJ whole genome shotgun (WGS) entry which is preliminary data.</text>
</comment>
<accession>A0A4V2JXP6</accession>
<name>A0A4V2JXP6_9MICR</name>
<dbReference type="PANTHER" id="PTHR47169:SF2">
    <property type="entry name" value="OS01G0541250 PROTEIN"/>
    <property type="match status" value="1"/>
</dbReference>
<dbReference type="PANTHER" id="PTHR47169">
    <property type="entry name" value="OS01G0541250 PROTEIN"/>
    <property type="match status" value="1"/>
</dbReference>
<dbReference type="EMBL" id="PITK01000700">
    <property type="protein sequence ID" value="TBU12602.1"/>
    <property type="molecule type" value="Genomic_DNA"/>
</dbReference>
<dbReference type="AlphaFoldDB" id="A0A4V2JXP6"/>
<organism evidence="1 2">
    <name type="scientific">Hamiltosporidium tvaerminnensis</name>
    <dbReference type="NCBI Taxonomy" id="1176355"/>
    <lineage>
        <taxon>Eukaryota</taxon>
        <taxon>Fungi</taxon>
        <taxon>Fungi incertae sedis</taxon>
        <taxon>Microsporidia</taxon>
        <taxon>Dubosqiidae</taxon>
        <taxon>Hamiltosporidium</taxon>
    </lineage>
</organism>
<dbReference type="Gene3D" id="3.30.420.10">
    <property type="entry name" value="Ribonuclease H-like superfamily/Ribonuclease H"/>
    <property type="match status" value="1"/>
</dbReference>
<keyword evidence="2" id="KW-1185">Reference proteome</keyword>
<gene>
    <name evidence="1" type="ORF">CWI38_0700p0030</name>
</gene>
<sequence length="354" mass="41202">MENVKENLLNSEKRDSKYKQLTKEQRQGILEKLLQQIKENKLKHGAINEVLLTFNLSFAIDIPKSTMFDIFKSGWYIKKISSTVKPTLTDKNKMDRLLFCLSKVNLTKNGDLLFDDLYDYVHIDEKWFYLTKVKRSYYLMLNEENPEKNCKSKRFITKIMFMAAVARPRHDAHRKLYFDWKIGIWPFVYKEPAQRNSKNRAKVTMIAKNLESVTAVYCKNMIIINVIPAIKSKFLPAYKRKTIYVQQYNEKPHFSKNDPDIVALGSADDWNIKFKAQSANSFDLNVLGLTLPHSIDELINCVQDAFHQLEANTLDNVFTTLQACIESIMLADGGNGYKIPHLSKGKLRREDRLL</sequence>
<proteinExistence type="predicted"/>